<dbReference type="InterPro" id="IPR036638">
    <property type="entry name" value="HLH_DNA-bd_sf"/>
</dbReference>
<feature type="region of interest" description="Disordered" evidence="1">
    <location>
        <begin position="366"/>
        <end position="390"/>
    </location>
</feature>
<dbReference type="Pfam" id="PF00010">
    <property type="entry name" value="HLH"/>
    <property type="match status" value="1"/>
</dbReference>
<dbReference type="InterPro" id="IPR011598">
    <property type="entry name" value="bHLH_dom"/>
</dbReference>
<dbReference type="PROSITE" id="PS50888">
    <property type="entry name" value="BHLH"/>
    <property type="match status" value="1"/>
</dbReference>
<feature type="domain" description="BHLH" evidence="2">
    <location>
        <begin position="177"/>
        <end position="229"/>
    </location>
</feature>
<sequence length="390" mass="43295">MFLFSILQKKILNNNCISMTPTVLNAVENPPMTCEGNTQNWMDNAVGYSNTHASDPQQSQAVYKDLPYGICAGNNSSEPIVCKPPTTGNAGLATSTSLSAGYATFNDFRSLYSYSDTEAYIQEKPVSGNMGLPGHYQPEGYSNGSYGPGTEDCEGFSMLEHFAMSANQFPASGSNCQSRIRTNLRKRERNLNINKAFEDLRGKIPNLPADTKVSKIKVLRLAADYIRHLNQVLEEANDTQDSCNALAEVNDSMSSLSPQQDGESESRKRSADEFKVDPDIVTIKRRKIDWTRIQEEITRHTNSSKSKCQEKQRHPYPQHPAVYDNFTYPCSSTYLPQISSQPAPYMAQSQGFIFHPTPGCSNELNPPEVATHMANETSFSPASFSSWETD</sequence>
<dbReference type="GO" id="GO:0032502">
    <property type="term" value="P:developmental process"/>
    <property type="evidence" value="ECO:0007669"/>
    <property type="project" value="TreeGrafter"/>
</dbReference>
<feature type="region of interest" description="Disordered" evidence="1">
    <location>
        <begin position="250"/>
        <end position="273"/>
    </location>
</feature>
<proteinExistence type="evidence at transcript level"/>
<reference evidence="3" key="1">
    <citation type="submission" date="2020-04" db="EMBL/GenBank/DDBJ databases">
        <authorList>
            <person name="Neveu A P."/>
        </authorList>
    </citation>
    <scope>NUCLEOTIDE SEQUENCE</scope>
    <source>
        <tissue evidence="3">Whole embryo</tissue>
    </source>
</reference>
<evidence type="ECO:0000256" key="1">
    <source>
        <dbReference type="SAM" id="MobiDB-lite"/>
    </source>
</evidence>
<dbReference type="PANTHER" id="PTHR23349:SF68">
    <property type="entry name" value="FI14601P"/>
    <property type="match status" value="1"/>
</dbReference>
<feature type="compositionally biased region" description="Polar residues" evidence="1">
    <location>
        <begin position="251"/>
        <end position="261"/>
    </location>
</feature>
<dbReference type="EMBL" id="LR788523">
    <property type="protein sequence ID" value="CAB3264385.1"/>
    <property type="molecule type" value="mRNA"/>
</dbReference>
<dbReference type="InterPro" id="IPR050283">
    <property type="entry name" value="E-box_TF_Regulators"/>
</dbReference>
<organism evidence="3">
    <name type="scientific">Phallusia mammillata</name>
    <dbReference type="NCBI Taxonomy" id="59560"/>
    <lineage>
        <taxon>Eukaryota</taxon>
        <taxon>Metazoa</taxon>
        <taxon>Chordata</taxon>
        <taxon>Tunicata</taxon>
        <taxon>Ascidiacea</taxon>
        <taxon>Phlebobranchia</taxon>
        <taxon>Ascidiidae</taxon>
        <taxon>Phallusia</taxon>
    </lineage>
</organism>
<evidence type="ECO:0000259" key="2">
    <source>
        <dbReference type="PROSITE" id="PS50888"/>
    </source>
</evidence>
<dbReference type="GO" id="GO:0000977">
    <property type="term" value="F:RNA polymerase II transcription regulatory region sequence-specific DNA binding"/>
    <property type="evidence" value="ECO:0007669"/>
    <property type="project" value="TreeGrafter"/>
</dbReference>
<dbReference type="AlphaFoldDB" id="A0A6F9DNA1"/>
<dbReference type="Gene3D" id="4.10.280.10">
    <property type="entry name" value="Helix-loop-helix DNA-binding domain"/>
    <property type="match status" value="1"/>
</dbReference>
<name>A0A6F9DNA1_9ASCI</name>
<dbReference type="PANTHER" id="PTHR23349">
    <property type="entry name" value="BASIC HELIX-LOOP-HELIX TRANSCRIPTION FACTOR, TWIST"/>
    <property type="match status" value="1"/>
</dbReference>
<evidence type="ECO:0000313" key="3">
    <source>
        <dbReference type="EMBL" id="CAB3264385.1"/>
    </source>
</evidence>
<accession>A0A6F9DNA1</accession>
<dbReference type="SMART" id="SM00353">
    <property type="entry name" value="HLH"/>
    <property type="match status" value="1"/>
</dbReference>
<feature type="compositionally biased region" description="Basic and acidic residues" evidence="1">
    <location>
        <begin position="264"/>
        <end position="273"/>
    </location>
</feature>
<feature type="compositionally biased region" description="Polar residues" evidence="1">
    <location>
        <begin position="374"/>
        <end position="390"/>
    </location>
</feature>
<dbReference type="GO" id="GO:0046983">
    <property type="term" value="F:protein dimerization activity"/>
    <property type="evidence" value="ECO:0007669"/>
    <property type="project" value="InterPro"/>
</dbReference>
<protein>
    <submittedName>
        <fullName evidence="3">NoTrlc</fullName>
    </submittedName>
</protein>
<gene>
    <name evidence="3" type="primary">NoTrlc</name>
</gene>
<dbReference type="GO" id="GO:0000981">
    <property type="term" value="F:DNA-binding transcription factor activity, RNA polymerase II-specific"/>
    <property type="evidence" value="ECO:0007669"/>
    <property type="project" value="TreeGrafter"/>
</dbReference>
<dbReference type="SUPFAM" id="SSF47459">
    <property type="entry name" value="HLH, helix-loop-helix DNA-binding domain"/>
    <property type="match status" value="1"/>
</dbReference>